<organism evidence="1">
    <name type="scientific">Arundo donax</name>
    <name type="common">Giant reed</name>
    <name type="synonym">Donax arundinaceus</name>
    <dbReference type="NCBI Taxonomy" id="35708"/>
    <lineage>
        <taxon>Eukaryota</taxon>
        <taxon>Viridiplantae</taxon>
        <taxon>Streptophyta</taxon>
        <taxon>Embryophyta</taxon>
        <taxon>Tracheophyta</taxon>
        <taxon>Spermatophyta</taxon>
        <taxon>Magnoliopsida</taxon>
        <taxon>Liliopsida</taxon>
        <taxon>Poales</taxon>
        <taxon>Poaceae</taxon>
        <taxon>PACMAD clade</taxon>
        <taxon>Arundinoideae</taxon>
        <taxon>Arundineae</taxon>
        <taxon>Arundo</taxon>
    </lineage>
</organism>
<dbReference type="AlphaFoldDB" id="A0A0A9B9M6"/>
<accession>A0A0A9B9M6</accession>
<protein>
    <submittedName>
        <fullName evidence="1">Uncharacterized protein</fullName>
    </submittedName>
</protein>
<evidence type="ECO:0000313" key="1">
    <source>
        <dbReference type="EMBL" id="JAD57940.1"/>
    </source>
</evidence>
<name>A0A0A9B9M6_ARUDO</name>
<reference evidence="1" key="1">
    <citation type="submission" date="2014-09" db="EMBL/GenBank/DDBJ databases">
        <authorList>
            <person name="Magalhaes I.L.F."/>
            <person name="Oliveira U."/>
            <person name="Santos F.R."/>
            <person name="Vidigal T.H.D.A."/>
            <person name="Brescovit A.D."/>
            <person name="Santos A.J."/>
        </authorList>
    </citation>
    <scope>NUCLEOTIDE SEQUENCE</scope>
    <source>
        <tissue evidence="1">Shoot tissue taken approximately 20 cm above the soil surface</tissue>
    </source>
</reference>
<proteinExistence type="predicted"/>
<sequence length="40" mass="4798">MLSEQLSCLCCRKFVDHQKTLNYRRFHITVSLSHAYEPNK</sequence>
<reference evidence="1" key="2">
    <citation type="journal article" date="2015" name="Data Brief">
        <title>Shoot transcriptome of the giant reed, Arundo donax.</title>
        <authorList>
            <person name="Barrero R.A."/>
            <person name="Guerrero F.D."/>
            <person name="Moolhuijzen P."/>
            <person name="Goolsby J.A."/>
            <person name="Tidwell J."/>
            <person name="Bellgard S.E."/>
            <person name="Bellgard M.I."/>
        </authorList>
    </citation>
    <scope>NUCLEOTIDE SEQUENCE</scope>
    <source>
        <tissue evidence="1">Shoot tissue taken approximately 20 cm above the soil surface</tissue>
    </source>
</reference>
<dbReference type="EMBL" id="GBRH01239955">
    <property type="protein sequence ID" value="JAD57940.1"/>
    <property type="molecule type" value="Transcribed_RNA"/>
</dbReference>